<keyword evidence="1" id="KW-0472">Membrane</keyword>
<keyword evidence="1" id="KW-1133">Transmembrane helix</keyword>
<evidence type="ECO:0000256" key="1">
    <source>
        <dbReference type="SAM" id="Phobius"/>
    </source>
</evidence>
<feature type="transmembrane region" description="Helical" evidence="1">
    <location>
        <begin position="12"/>
        <end position="29"/>
    </location>
</feature>
<sequence>MQELHALISQVWLLWFVALFSGIAIWAYWPSRRRRLDACARIPLLDDAEPLPLGARHAPKKKG</sequence>
<keyword evidence="1" id="KW-0812">Transmembrane</keyword>
<protein>
    <submittedName>
        <fullName evidence="2">Cbb3-type cytochrome oxidase subunit 3</fullName>
    </submittedName>
</protein>
<dbReference type="RefSeq" id="WP_184806556.1">
    <property type="nucleotide sequence ID" value="NZ_JACIIZ010000016.1"/>
</dbReference>
<accession>A0A7X0B209</accession>
<comment type="caution">
    <text evidence="2">The sequence shown here is derived from an EMBL/GenBank/DDBJ whole genome shotgun (WGS) entry which is preliminary data.</text>
</comment>
<evidence type="ECO:0000313" key="2">
    <source>
        <dbReference type="EMBL" id="MBB6254314.1"/>
    </source>
</evidence>
<name>A0A7X0B209_9PROT</name>
<dbReference type="Proteomes" id="UP000539175">
    <property type="component" value="Unassembled WGS sequence"/>
</dbReference>
<reference evidence="2 3" key="1">
    <citation type="submission" date="2020-08" db="EMBL/GenBank/DDBJ databases">
        <title>Genomic Encyclopedia of Type Strains, Phase IV (KMG-IV): sequencing the most valuable type-strain genomes for metagenomic binning, comparative biology and taxonomic classification.</title>
        <authorList>
            <person name="Goeker M."/>
        </authorList>
    </citation>
    <scope>NUCLEOTIDE SEQUENCE [LARGE SCALE GENOMIC DNA]</scope>
    <source>
        <strain evidence="2 3">DSM 22198</strain>
    </source>
</reference>
<keyword evidence="3" id="KW-1185">Reference proteome</keyword>
<dbReference type="EMBL" id="JACIIZ010000016">
    <property type="protein sequence ID" value="MBB6254314.1"/>
    <property type="molecule type" value="Genomic_DNA"/>
</dbReference>
<evidence type="ECO:0000313" key="3">
    <source>
        <dbReference type="Proteomes" id="UP000539175"/>
    </source>
</evidence>
<dbReference type="AlphaFoldDB" id="A0A7X0B209"/>
<dbReference type="CDD" id="cd01324">
    <property type="entry name" value="cbb3_Oxidase_CcoQ"/>
    <property type="match status" value="1"/>
</dbReference>
<dbReference type="Pfam" id="PF05545">
    <property type="entry name" value="FixQ"/>
    <property type="match status" value="1"/>
</dbReference>
<proteinExistence type="predicted"/>
<gene>
    <name evidence="2" type="ORF">FHS74_004900</name>
</gene>
<organism evidence="2 3">
    <name type="scientific">Nitrospirillum iridis</name>
    <dbReference type="NCBI Taxonomy" id="765888"/>
    <lineage>
        <taxon>Bacteria</taxon>
        <taxon>Pseudomonadati</taxon>
        <taxon>Pseudomonadota</taxon>
        <taxon>Alphaproteobacteria</taxon>
        <taxon>Rhodospirillales</taxon>
        <taxon>Azospirillaceae</taxon>
        <taxon>Nitrospirillum</taxon>
    </lineage>
</organism>
<dbReference type="InterPro" id="IPR008621">
    <property type="entry name" value="Cbb3-typ_cyt_oxidase_comp"/>
</dbReference>